<organism evidence="2 3">
    <name type="scientific">Dickeya lacustris</name>
    <dbReference type="NCBI Taxonomy" id="2259638"/>
    <lineage>
        <taxon>Bacteria</taxon>
        <taxon>Pseudomonadati</taxon>
        <taxon>Pseudomonadota</taxon>
        <taxon>Gammaproteobacteria</taxon>
        <taxon>Enterobacterales</taxon>
        <taxon>Pectobacteriaceae</taxon>
        <taxon>Dickeya</taxon>
    </lineage>
</organism>
<dbReference type="SUPFAM" id="SSF88874">
    <property type="entry name" value="Receptor-binding domain of short tail fibre protein gp12"/>
    <property type="match status" value="1"/>
</dbReference>
<gene>
    <name evidence="2" type="ORF">O1Q98_03475</name>
</gene>
<dbReference type="Pfam" id="PF07484">
    <property type="entry name" value="Collar"/>
    <property type="match status" value="1"/>
</dbReference>
<evidence type="ECO:0000313" key="3">
    <source>
        <dbReference type="Proteomes" id="UP001219630"/>
    </source>
</evidence>
<dbReference type="InterPro" id="IPR011083">
    <property type="entry name" value="Phage_tail_collar_dom"/>
</dbReference>
<evidence type="ECO:0000259" key="1">
    <source>
        <dbReference type="Pfam" id="PF07484"/>
    </source>
</evidence>
<keyword evidence="3" id="KW-1185">Reference proteome</keyword>
<protein>
    <submittedName>
        <fullName evidence="2">Phage tail protein</fullName>
    </submittedName>
</protein>
<feature type="domain" description="Phage tail collar" evidence="1">
    <location>
        <begin position="59"/>
        <end position="106"/>
    </location>
</feature>
<reference evidence="2 3" key="1">
    <citation type="submission" date="2022-12" db="EMBL/GenBank/DDBJ databases">
        <title>Complete genome sequencing of Dickeya lacustris type strain LMG30899.</title>
        <authorList>
            <person name="Dobhal S."/>
            <person name="Arizala D."/>
            <person name="Arif M."/>
        </authorList>
    </citation>
    <scope>NUCLEOTIDE SEQUENCE [LARGE SCALE GENOMIC DNA]</scope>
    <source>
        <strain evidence="2 3">LMG30899</strain>
    </source>
</reference>
<dbReference type="PROSITE" id="PS51257">
    <property type="entry name" value="PROKAR_LIPOPROTEIN"/>
    <property type="match status" value="1"/>
</dbReference>
<evidence type="ECO:0000313" key="2">
    <source>
        <dbReference type="EMBL" id="WFN56378.1"/>
    </source>
</evidence>
<accession>A0ABY8G8U8</accession>
<dbReference type="Gene3D" id="3.90.1340.10">
    <property type="entry name" value="Phage tail collar domain"/>
    <property type="match status" value="1"/>
</dbReference>
<dbReference type="InterPro" id="IPR037053">
    <property type="entry name" value="Phage_tail_collar_dom_sf"/>
</dbReference>
<dbReference type="EMBL" id="CP114280">
    <property type="protein sequence ID" value="WFN56378.1"/>
    <property type="molecule type" value="Genomic_DNA"/>
</dbReference>
<dbReference type="RefSeq" id="WP_125259198.1">
    <property type="nucleotide sequence ID" value="NZ_CP114280.1"/>
</dbReference>
<sequence length="195" mass="21170">MKKYHSPRSLNLTLGKESLYKDNHIHIGTVSLACCKCQDDSQATPTPATPTDGLKDLIGIPQPWPLAEAPEGWLKCNGQTFDTAKYLQLAKLYPAGNLPDLRGEFIRGWDDGRGVDAKREIVSSQSGTHITGDNNAYPCVHGIGNIAECNVDAPDTASRAIFWIAASNNERQAGPAYWGATRPRNVAFSYIVKAG</sequence>
<name>A0ABY8G8U8_9GAMM</name>
<proteinExistence type="predicted"/>
<dbReference type="Proteomes" id="UP001219630">
    <property type="component" value="Chromosome"/>
</dbReference>